<dbReference type="InterPro" id="IPR000014">
    <property type="entry name" value="PAS"/>
</dbReference>
<dbReference type="Gene3D" id="3.30.450.20">
    <property type="entry name" value="PAS domain"/>
    <property type="match status" value="2"/>
</dbReference>
<evidence type="ECO:0000259" key="8">
    <source>
        <dbReference type="PROSITE" id="PS50110"/>
    </source>
</evidence>
<feature type="transmembrane region" description="Helical" evidence="6">
    <location>
        <begin position="346"/>
        <end position="367"/>
    </location>
</feature>
<dbReference type="PANTHER" id="PTHR45339:SF3">
    <property type="entry name" value="HISTIDINE KINASE"/>
    <property type="match status" value="1"/>
</dbReference>
<dbReference type="CDD" id="cd17546">
    <property type="entry name" value="REC_hyHK_CKI1_RcsC-like"/>
    <property type="match status" value="1"/>
</dbReference>
<evidence type="ECO:0000256" key="3">
    <source>
        <dbReference type="ARBA" id="ARBA00022553"/>
    </source>
</evidence>
<dbReference type="PROSITE" id="PS50110">
    <property type="entry name" value="RESPONSE_REGULATORY"/>
    <property type="match status" value="1"/>
</dbReference>
<keyword evidence="6" id="KW-0472">Membrane</keyword>
<dbReference type="CDD" id="cd00082">
    <property type="entry name" value="HisKA"/>
    <property type="match status" value="1"/>
</dbReference>
<evidence type="ECO:0000259" key="9">
    <source>
        <dbReference type="PROSITE" id="PS50112"/>
    </source>
</evidence>
<dbReference type="RefSeq" id="WP_146799520.1">
    <property type="nucleotide sequence ID" value="NZ_VOLP01000012.1"/>
</dbReference>
<evidence type="ECO:0000313" key="12">
    <source>
        <dbReference type="Proteomes" id="UP000321525"/>
    </source>
</evidence>
<dbReference type="EMBL" id="VOLQ01000023">
    <property type="protein sequence ID" value="TWX65450.1"/>
    <property type="molecule type" value="Genomic_DNA"/>
</dbReference>
<dbReference type="InterPro" id="IPR035965">
    <property type="entry name" value="PAS-like_dom_sf"/>
</dbReference>
<dbReference type="GO" id="GO:0000155">
    <property type="term" value="F:phosphorelay sensor kinase activity"/>
    <property type="evidence" value="ECO:0007669"/>
    <property type="project" value="InterPro"/>
</dbReference>
<keyword evidence="3 5" id="KW-0597">Phosphoprotein</keyword>
<evidence type="ECO:0000313" key="10">
    <source>
        <dbReference type="EMBL" id="TWX59325.1"/>
    </source>
</evidence>
<dbReference type="SMART" id="SM00448">
    <property type="entry name" value="REC"/>
    <property type="match status" value="1"/>
</dbReference>
<dbReference type="Gene3D" id="1.10.287.130">
    <property type="match status" value="1"/>
</dbReference>
<keyword evidence="6" id="KW-1133">Transmembrane helix</keyword>
<dbReference type="InterPro" id="IPR036097">
    <property type="entry name" value="HisK_dim/P_sf"/>
</dbReference>
<dbReference type="InterPro" id="IPR003661">
    <property type="entry name" value="HisK_dim/P_dom"/>
</dbReference>
<evidence type="ECO:0000256" key="2">
    <source>
        <dbReference type="ARBA" id="ARBA00012438"/>
    </source>
</evidence>
<feature type="domain" description="Histidine kinase" evidence="7">
    <location>
        <begin position="589"/>
        <end position="819"/>
    </location>
</feature>
<dbReference type="InterPro" id="IPR005467">
    <property type="entry name" value="His_kinase_dom"/>
</dbReference>
<dbReference type="OrthoDB" id="9810730at2"/>
<dbReference type="InterPro" id="IPR011006">
    <property type="entry name" value="CheY-like_superfamily"/>
</dbReference>
<feature type="domain" description="Response regulatory" evidence="8">
    <location>
        <begin position="975"/>
        <end position="1093"/>
    </location>
</feature>
<dbReference type="Gene3D" id="3.30.565.10">
    <property type="entry name" value="Histidine kinase-like ATPase, C-terminal domain"/>
    <property type="match status" value="1"/>
</dbReference>
<dbReference type="SMART" id="SM00387">
    <property type="entry name" value="HATPase_c"/>
    <property type="match status" value="1"/>
</dbReference>
<dbReference type="Proteomes" id="UP000321917">
    <property type="component" value="Unassembled WGS sequence"/>
</dbReference>
<evidence type="ECO:0000256" key="4">
    <source>
        <dbReference type="ARBA" id="ARBA00023012"/>
    </source>
</evidence>
<reference evidence="11 13" key="1">
    <citation type="submission" date="2019-07" db="EMBL/GenBank/DDBJ databases">
        <title>Genomes of sea-ice associated Colwellia species.</title>
        <authorList>
            <person name="Bowman J.P."/>
        </authorList>
    </citation>
    <scope>NUCLEOTIDE SEQUENCE [LARGE SCALE GENOMIC DNA]</scope>
    <source>
        <strain evidence="10 12">ACAM 607</strain>
        <strain evidence="11 13">IC036</strain>
    </source>
</reference>
<dbReference type="SUPFAM" id="SSF52172">
    <property type="entry name" value="CheY-like"/>
    <property type="match status" value="1"/>
</dbReference>
<keyword evidence="6" id="KW-0812">Transmembrane</keyword>
<dbReference type="InterPro" id="IPR003594">
    <property type="entry name" value="HATPase_dom"/>
</dbReference>
<dbReference type="CDD" id="cd16922">
    <property type="entry name" value="HATPase_EvgS-ArcB-TorS-like"/>
    <property type="match status" value="1"/>
</dbReference>
<comment type="caution">
    <text evidence="11">The sequence shown here is derived from an EMBL/GenBank/DDBJ whole genome shotgun (WGS) entry which is preliminary data.</text>
</comment>
<dbReference type="Pfam" id="PF02518">
    <property type="entry name" value="HATPase_c"/>
    <property type="match status" value="1"/>
</dbReference>
<evidence type="ECO:0000313" key="11">
    <source>
        <dbReference type="EMBL" id="TWX65450.1"/>
    </source>
</evidence>
<comment type="catalytic activity">
    <reaction evidence="1">
        <text>ATP + protein L-histidine = ADP + protein N-phospho-L-histidine.</text>
        <dbReference type="EC" id="2.7.13.3"/>
    </reaction>
</comment>
<keyword evidence="12" id="KW-1185">Reference proteome</keyword>
<dbReference type="Pfam" id="PF00072">
    <property type="entry name" value="Response_reg"/>
    <property type="match status" value="1"/>
</dbReference>
<dbReference type="PANTHER" id="PTHR45339">
    <property type="entry name" value="HYBRID SIGNAL TRANSDUCTION HISTIDINE KINASE J"/>
    <property type="match status" value="1"/>
</dbReference>
<evidence type="ECO:0000259" key="7">
    <source>
        <dbReference type="PROSITE" id="PS50109"/>
    </source>
</evidence>
<dbReference type="SUPFAM" id="SSF55785">
    <property type="entry name" value="PYP-like sensor domain (PAS domain)"/>
    <property type="match status" value="1"/>
</dbReference>
<dbReference type="Proteomes" id="UP000321525">
    <property type="component" value="Unassembled WGS sequence"/>
</dbReference>
<dbReference type="FunFam" id="3.30.565.10:FF:000010">
    <property type="entry name" value="Sensor histidine kinase RcsC"/>
    <property type="match status" value="1"/>
</dbReference>
<gene>
    <name evidence="10" type="ORF">ESZ26_10185</name>
    <name evidence="11" type="ORF">ESZ27_12275</name>
</gene>
<feature type="modified residue" description="4-aspartylphosphate" evidence="5">
    <location>
        <position position="1026"/>
    </location>
</feature>
<dbReference type="InterPro" id="IPR004358">
    <property type="entry name" value="Sig_transdc_His_kin-like_C"/>
</dbReference>
<dbReference type="InterPro" id="IPR036890">
    <property type="entry name" value="HATPase_C_sf"/>
</dbReference>
<dbReference type="PRINTS" id="PR00344">
    <property type="entry name" value="BCTRLSENSOR"/>
</dbReference>
<dbReference type="Pfam" id="PF00512">
    <property type="entry name" value="HisKA"/>
    <property type="match status" value="1"/>
</dbReference>
<accession>A0A5C6QA27</accession>
<evidence type="ECO:0000256" key="6">
    <source>
        <dbReference type="SAM" id="Phobius"/>
    </source>
</evidence>
<evidence type="ECO:0000313" key="13">
    <source>
        <dbReference type="Proteomes" id="UP000321917"/>
    </source>
</evidence>
<dbReference type="PROSITE" id="PS50109">
    <property type="entry name" value="HIS_KIN"/>
    <property type="match status" value="1"/>
</dbReference>
<proteinExistence type="predicted"/>
<dbReference type="Gene3D" id="3.40.50.2300">
    <property type="match status" value="1"/>
</dbReference>
<dbReference type="SUPFAM" id="SSF47384">
    <property type="entry name" value="Homodimeric domain of signal transducing histidine kinase"/>
    <property type="match status" value="1"/>
</dbReference>
<feature type="domain" description="PAS" evidence="9">
    <location>
        <begin position="449"/>
        <end position="494"/>
    </location>
</feature>
<feature type="transmembrane region" description="Helical" evidence="6">
    <location>
        <begin position="20"/>
        <end position="39"/>
    </location>
</feature>
<dbReference type="SMART" id="SM00388">
    <property type="entry name" value="HisKA"/>
    <property type="match status" value="1"/>
</dbReference>
<dbReference type="SUPFAM" id="SSF55874">
    <property type="entry name" value="ATPase domain of HSP90 chaperone/DNA topoisomerase II/histidine kinase"/>
    <property type="match status" value="1"/>
</dbReference>
<keyword evidence="4" id="KW-0902">Two-component regulatory system</keyword>
<evidence type="ECO:0000256" key="5">
    <source>
        <dbReference type="PROSITE-ProRule" id="PRU00169"/>
    </source>
</evidence>
<organism evidence="11 13">
    <name type="scientific">Colwellia hornerae</name>
    <dbReference type="NCBI Taxonomy" id="89402"/>
    <lineage>
        <taxon>Bacteria</taxon>
        <taxon>Pseudomonadati</taxon>
        <taxon>Pseudomonadota</taxon>
        <taxon>Gammaproteobacteria</taxon>
        <taxon>Alteromonadales</taxon>
        <taxon>Colwelliaceae</taxon>
        <taxon>Colwellia</taxon>
    </lineage>
</organism>
<dbReference type="AlphaFoldDB" id="A0A5C6QA27"/>
<sequence>MFDKSSKEQVFSRYNRSVLAVFIVITLIAVSIAYYRYFIELDSYQARELRTLNTRAKQLENTLILGLKSITGIKKFANYHLSFPEELLATTPPLEQDGNEFYLKKNSRDSFAHRKNYRGSITGIGQVADFDELQKQELAMANALTPAFIIAKNSIKESNWFYYVSLNQFVSLYPWIGRDSWRFSEHNLNNDNINNIKTLLPGDNNFVWSPPYLDSAGKGLIVSLGTAVYRNKSLAGAVLMDFSLSSLSDGLPNIDKPNQALVLLDEQNNILIHKTAENKALSTKLTWQDIAPKQLANYSYQRINQLPDSHQEGSWLIQKYQLPINGWVLLKYQPYQEFTSSIFNRLIVMLILLFLGLFTFMSIIYIVTRKTFMKPTKEFINHIEHCSNGDPGKVKPPADWSYWFKIVEDIFGQNRTLLQQMKDQNVVLDTRVNEKTQALRLKSEQHQRDYALLRSVMDAIPDYIIFNDLDGTMMGYNKAFENFVQTGSLDLIGKCSDEVVSMELGQSLVTMSEASLTRSTEQGLAQVVETPSNTYEVFSNQLYSQTAEIVGTINLVRDVSAQYSANVALEQAKNQAEYANQAKSQFLANMSHEIRTPINAIKGMLFLLARTRLTNEQQQHLLNAEGASVSLLHLVDEVLDLAKIESGNMSVVKMPASIDKIVDQAVKLNIGMISDKQLSLKINIAVDVPDIVLTDDMRLVQVLTNLLNNAMKFTHQGEISLTVEKVKASDYASAIIFDDSQVLVRFIVADTGIGIAQEKQGHLFEAFRQADESMTREYGGSGLGLSICQQIVNLLSGDISLKSDLGKGTSFTFILPFSVVEHDTSSKKSALTLCSYSQVLSESLIGHLAGPLISHVHITALSELDKYKNNENVALITDEESIAKDPEKIYQSCLDNQILLAISHPMAKGISSAIIERIEALKLSYILLEKPLYRSFVSKLLSAITAKELAAETASSRLIAGQFLSQDVNNLKGINVLLVEDNLVNQLVAKELLKTMQANVIIAGHGKEALAILADKRQDVDVVLMDIQMPIMDGLTATRKIRQQKAFDHIPIIAMTAHAREEDKQRSLAAGMNKHMAKPISAELLLLGILDVLN</sequence>
<dbReference type="InterPro" id="IPR001789">
    <property type="entry name" value="Sig_transdc_resp-reg_receiver"/>
</dbReference>
<name>A0A5C6QA27_9GAMM</name>
<dbReference type="PROSITE" id="PS50112">
    <property type="entry name" value="PAS"/>
    <property type="match status" value="1"/>
</dbReference>
<protein>
    <recommendedName>
        <fullName evidence="2">histidine kinase</fullName>
        <ecNumber evidence="2">2.7.13.3</ecNumber>
    </recommendedName>
</protein>
<evidence type="ECO:0000256" key="1">
    <source>
        <dbReference type="ARBA" id="ARBA00000085"/>
    </source>
</evidence>
<dbReference type="EC" id="2.7.13.3" evidence="2"/>
<dbReference type="EMBL" id="VOLR01000012">
    <property type="protein sequence ID" value="TWX59325.1"/>
    <property type="molecule type" value="Genomic_DNA"/>
</dbReference>